<sequence length="167" mass="18992">MNMIYKIVKRSGLLSRERRLEFYPPFRAMRIRVLRMENDGRELVIRLPLNSFNRNPGGGMFGGAMASLADPIAALMCANIFPGNAVWTRHMEIDFIHEGRTDLELRFSMDEDQENVISKTLESKGRATPVFEYGFYDERGRMCAKVINRVAIRPNGYKKGDGALGKG</sequence>
<organism evidence="1 2">
    <name type="scientific">Solemya elarraichensis gill symbiont</name>
    <dbReference type="NCBI Taxonomy" id="1918949"/>
    <lineage>
        <taxon>Bacteria</taxon>
        <taxon>Pseudomonadati</taxon>
        <taxon>Pseudomonadota</taxon>
        <taxon>Gammaproteobacteria</taxon>
        <taxon>sulfur-oxidizing symbionts</taxon>
    </lineage>
</organism>
<gene>
    <name evidence="1" type="ORF">BOW52_03855</name>
</gene>
<name>A0A1T2LA74_9GAMM</name>
<dbReference type="EMBL" id="MPRK01000048">
    <property type="protein sequence ID" value="OOZ41991.1"/>
    <property type="molecule type" value="Genomic_DNA"/>
</dbReference>
<dbReference type="Gene3D" id="3.10.129.10">
    <property type="entry name" value="Hotdog Thioesterase"/>
    <property type="match status" value="1"/>
</dbReference>
<accession>A0A1T2LA74</accession>
<dbReference type="InterPro" id="IPR027961">
    <property type="entry name" value="DUF4442"/>
</dbReference>
<dbReference type="Proteomes" id="UP000190198">
    <property type="component" value="Unassembled WGS sequence"/>
</dbReference>
<dbReference type="OrthoDB" id="9814774at2"/>
<protein>
    <recommendedName>
        <fullName evidence="3">DUF4442 domain-containing protein</fullName>
    </recommendedName>
</protein>
<proteinExistence type="predicted"/>
<comment type="caution">
    <text evidence="1">The sequence shown here is derived from an EMBL/GenBank/DDBJ whole genome shotgun (WGS) entry which is preliminary data.</text>
</comment>
<dbReference type="AlphaFoldDB" id="A0A1T2LA74"/>
<reference evidence="1 2" key="1">
    <citation type="submission" date="2016-11" db="EMBL/GenBank/DDBJ databases">
        <title>Mixed transmission modes and dynamic genome evolution in an obligate animal-bacterial symbiosis.</title>
        <authorList>
            <person name="Russell S.L."/>
            <person name="Corbett-Detig R.B."/>
            <person name="Cavanaugh C.M."/>
        </authorList>
    </citation>
    <scope>NUCLEOTIDE SEQUENCE [LARGE SCALE GENOMIC DNA]</scope>
    <source>
        <strain evidence="1">Sp-SM6</strain>
    </source>
</reference>
<evidence type="ECO:0000313" key="1">
    <source>
        <dbReference type="EMBL" id="OOZ41991.1"/>
    </source>
</evidence>
<evidence type="ECO:0000313" key="2">
    <source>
        <dbReference type="Proteomes" id="UP000190198"/>
    </source>
</evidence>
<dbReference type="InterPro" id="IPR029069">
    <property type="entry name" value="HotDog_dom_sf"/>
</dbReference>
<dbReference type="Pfam" id="PF14539">
    <property type="entry name" value="DUF4442"/>
    <property type="match status" value="1"/>
</dbReference>
<dbReference type="RefSeq" id="WP_135568038.1">
    <property type="nucleotide sequence ID" value="NZ_MPRK01000048.1"/>
</dbReference>
<evidence type="ECO:0008006" key="3">
    <source>
        <dbReference type="Google" id="ProtNLM"/>
    </source>
</evidence>
<keyword evidence="2" id="KW-1185">Reference proteome</keyword>
<dbReference type="SUPFAM" id="SSF54637">
    <property type="entry name" value="Thioesterase/thiol ester dehydrase-isomerase"/>
    <property type="match status" value="1"/>
</dbReference>